<evidence type="ECO:0000259" key="2">
    <source>
        <dbReference type="PROSITE" id="PS50977"/>
    </source>
</evidence>
<dbReference type="SUPFAM" id="SSF46689">
    <property type="entry name" value="Homeodomain-like"/>
    <property type="match status" value="1"/>
</dbReference>
<name>A0A6J6DVP8_9ZZZZ</name>
<organism evidence="3">
    <name type="scientific">freshwater metagenome</name>
    <dbReference type="NCBI Taxonomy" id="449393"/>
    <lineage>
        <taxon>unclassified sequences</taxon>
        <taxon>metagenomes</taxon>
        <taxon>ecological metagenomes</taxon>
    </lineage>
</organism>
<evidence type="ECO:0000256" key="1">
    <source>
        <dbReference type="ARBA" id="ARBA00023125"/>
    </source>
</evidence>
<dbReference type="AlphaFoldDB" id="A0A6J6DVP8"/>
<dbReference type="InterPro" id="IPR001647">
    <property type="entry name" value="HTH_TetR"/>
</dbReference>
<feature type="domain" description="HTH tetR-type" evidence="2">
    <location>
        <begin position="57"/>
        <end position="117"/>
    </location>
</feature>
<evidence type="ECO:0000313" key="3">
    <source>
        <dbReference type="EMBL" id="CAB4568231.1"/>
    </source>
</evidence>
<accession>A0A6J6DVP8</accession>
<dbReference type="EMBL" id="CAEZTI010000152">
    <property type="protein sequence ID" value="CAB4568231.1"/>
    <property type="molecule type" value="Genomic_DNA"/>
</dbReference>
<keyword evidence="1" id="KW-0238">DNA-binding</keyword>
<sequence length="249" mass="27416">MCIVCILCALDTQIKMTSYIPRVFLPGSDHYACHMAQARKKNTPATPAPKKPRLSQAEATARMLNATIQLLVERAPGDVTVARICEKAGVHTDYVVRYFGSREELLSQAVETAFFGFFVNTNSDEATRLNLVLEGNIDVLRLAKARMQTITCLLGCGVSPERFQANQKLVLESVFAQSTSNTQVGDRTSKTLILIGTLIVQAMNVLDEVNDISDQQKQDVLAYIGYMSQTGEAVQAALGWDKPVSKKRK</sequence>
<dbReference type="Gene3D" id="1.10.357.10">
    <property type="entry name" value="Tetracycline Repressor, domain 2"/>
    <property type="match status" value="1"/>
</dbReference>
<proteinExistence type="predicted"/>
<dbReference type="InterPro" id="IPR009057">
    <property type="entry name" value="Homeodomain-like_sf"/>
</dbReference>
<reference evidence="3" key="1">
    <citation type="submission" date="2020-05" db="EMBL/GenBank/DDBJ databases">
        <authorList>
            <person name="Chiriac C."/>
            <person name="Salcher M."/>
            <person name="Ghai R."/>
            <person name="Kavagutti S V."/>
        </authorList>
    </citation>
    <scope>NUCLEOTIDE SEQUENCE</scope>
</reference>
<dbReference type="PROSITE" id="PS50977">
    <property type="entry name" value="HTH_TETR_2"/>
    <property type="match status" value="1"/>
</dbReference>
<protein>
    <submittedName>
        <fullName evidence="3">Unannotated protein</fullName>
    </submittedName>
</protein>
<dbReference type="Pfam" id="PF00440">
    <property type="entry name" value="TetR_N"/>
    <property type="match status" value="1"/>
</dbReference>
<dbReference type="GO" id="GO:0003677">
    <property type="term" value="F:DNA binding"/>
    <property type="evidence" value="ECO:0007669"/>
    <property type="project" value="UniProtKB-KW"/>
</dbReference>
<gene>
    <name evidence="3" type="ORF">UFOPK1619_00779</name>
</gene>